<dbReference type="AlphaFoldDB" id="A0A0F6QXZ7"/>
<dbReference type="Proteomes" id="UP000033566">
    <property type="component" value="Chromosome"/>
</dbReference>
<organism evidence="1 2">
    <name type="scientific">Corynebacterium camporealensis</name>
    <dbReference type="NCBI Taxonomy" id="161896"/>
    <lineage>
        <taxon>Bacteria</taxon>
        <taxon>Bacillati</taxon>
        <taxon>Actinomycetota</taxon>
        <taxon>Actinomycetes</taxon>
        <taxon>Mycobacteriales</taxon>
        <taxon>Corynebacteriaceae</taxon>
        <taxon>Corynebacterium</taxon>
    </lineage>
</organism>
<dbReference type="HOGENOM" id="CLU_1508056_0_0_11"/>
<name>A0A0F6QXZ7_9CORY</name>
<protein>
    <submittedName>
        <fullName evidence="1">Uncharacterized protein</fullName>
    </submittedName>
</protein>
<dbReference type="PATRIC" id="fig|161896.4.peg.954"/>
<dbReference type="EMBL" id="CP011311">
    <property type="protein sequence ID" value="AKE38943.1"/>
    <property type="molecule type" value="Genomic_DNA"/>
</dbReference>
<dbReference type="STRING" id="161896.UL81_04855"/>
<evidence type="ECO:0000313" key="2">
    <source>
        <dbReference type="Proteomes" id="UP000033566"/>
    </source>
</evidence>
<accession>A0A0F6QXZ7</accession>
<gene>
    <name evidence="1" type="ORF">UL81_04855</name>
</gene>
<sequence>MEDAAPTRSHTLMEYFAKPTKPDLIIHVVIWAWILIVNVAAHAMHLEAWPMYFIPLFFFLLDADVKKIVMIFASSAIGIILAFCLRSGMMLLAPAFGEMPAFIMVIAAVLGILLIGGTYAPGFLNNIAFAYLIAASIMITDLDAGKLFNHLAVLFIGGGIMLGGCILLATFAMKKLGVEEGAKDNADKDDPEPEKVSVR</sequence>
<evidence type="ECO:0000313" key="1">
    <source>
        <dbReference type="EMBL" id="AKE38943.1"/>
    </source>
</evidence>
<dbReference type="KEGG" id="ccj:UL81_04855"/>
<keyword evidence="2" id="KW-1185">Reference proteome</keyword>
<proteinExistence type="predicted"/>
<dbReference type="OrthoDB" id="5866917at2"/>
<dbReference type="RefSeq" id="WP_052737444.1">
    <property type="nucleotide sequence ID" value="NZ_CP011311.1"/>
</dbReference>
<reference evidence="1 2" key="1">
    <citation type="journal article" date="2015" name="Genome Announc.">
        <title>Complete Genome Sequence of Corynebacterium camporealensis DSM 44610, Isolated from the Milk of a Manchega Sheep with Subclinical Mastitis.</title>
        <authorList>
            <person name="Ruckert C."/>
            <person name="Albersmeier A."/>
            <person name="Winkler A."/>
            <person name="Tauch A."/>
        </authorList>
    </citation>
    <scope>NUCLEOTIDE SEQUENCE [LARGE SCALE GENOMIC DNA]</scope>
    <source>
        <strain evidence="1 2">DSM 44610</strain>
    </source>
</reference>